<dbReference type="AlphaFoldDB" id="A0AAW1QQ59"/>
<dbReference type="CDD" id="cd00610">
    <property type="entry name" value="OAT_like"/>
    <property type="match status" value="1"/>
</dbReference>
<sequence>MVGQQGSHYQPKVPSDTDTDSRDSPTILQLPASALCHQDGTLTASASVSDIKKQSKRKADYPDSQALLQKRRQVLGPNTAINYSDPVQMVRGEGAHLYDAEGNEYLDCVNNVAHVGHCHPKVASAVSQQMFTLNTNVRYLHQNVVKHAVALVATMPQPLEVVYMVCSGSEANDLALRIARSSTSAEATHVAVMDGAYHGHTQTLIDMSPYKFNGPGGAGRKPHVHVLPCPDVYRGLHLDGRAAARQAIDEAHAAGAKICAFFCESVLSCGGQVVLPEGYLQAVYEEMHAEGAVCVADEVQCGFGRVGSHFWGFETQHVVPDIVTLGKPIGNGFPMGAVVLQRRLAANFDNGMEYFNTCGGCTAAGAAGLAVLEVLREERLQQNALTVGRHLEAEFRQLQQEFPDIIGHVRGLGFMLGLEIIASRESQLHAPVTARWIKDTMRQRRVLLSCDGLRANIVKFKPPMCFSRQDADRLVHELTQVLRGGIPADVRAVDQAPAPAAICAPVSHVATAPPPALAVKTAA</sequence>
<comment type="caution">
    <text evidence="5">The sequence shown here is derived from an EMBL/GenBank/DDBJ whole genome shotgun (WGS) entry which is preliminary data.</text>
</comment>
<protein>
    <recommendedName>
        <fullName evidence="7">Alanine-glyoxylate aminotransferase</fullName>
    </recommendedName>
</protein>
<evidence type="ECO:0000256" key="1">
    <source>
        <dbReference type="ARBA" id="ARBA00008954"/>
    </source>
</evidence>
<dbReference type="InterPro" id="IPR015422">
    <property type="entry name" value="PyrdxlP-dep_Trfase_small"/>
</dbReference>
<evidence type="ECO:0000256" key="4">
    <source>
        <dbReference type="SAM" id="MobiDB-lite"/>
    </source>
</evidence>
<evidence type="ECO:0000313" key="5">
    <source>
        <dbReference type="EMBL" id="KAK9823621.1"/>
    </source>
</evidence>
<dbReference type="PANTHER" id="PTHR45688:SF13">
    <property type="entry name" value="ALANINE--GLYOXYLATE AMINOTRANSFERASE 2-LIKE"/>
    <property type="match status" value="1"/>
</dbReference>
<keyword evidence="6" id="KW-1185">Reference proteome</keyword>
<dbReference type="Proteomes" id="UP001489004">
    <property type="component" value="Unassembled WGS sequence"/>
</dbReference>
<dbReference type="EMBL" id="JALJOR010000002">
    <property type="protein sequence ID" value="KAK9823621.1"/>
    <property type="molecule type" value="Genomic_DNA"/>
</dbReference>
<dbReference type="Gene3D" id="3.40.640.10">
    <property type="entry name" value="Type I PLP-dependent aspartate aminotransferase-like (Major domain)"/>
    <property type="match status" value="1"/>
</dbReference>
<reference evidence="5 6" key="1">
    <citation type="journal article" date="2024" name="Nat. Commun.">
        <title>Phylogenomics reveals the evolutionary origins of lichenization in chlorophyte algae.</title>
        <authorList>
            <person name="Puginier C."/>
            <person name="Libourel C."/>
            <person name="Otte J."/>
            <person name="Skaloud P."/>
            <person name="Haon M."/>
            <person name="Grisel S."/>
            <person name="Petersen M."/>
            <person name="Berrin J.G."/>
            <person name="Delaux P.M."/>
            <person name="Dal Grande F."/>
            <person name="Keller J."/>
        </authorList>
    </citation>
    <scope>NUCLEOTIDE SEQUENCE [LARGE SCALE GENOMIC DNA]</scope>
    <source>
        <strain evidence="5 6">SAG 2043</strain>
    </source>
</reference>
<dbReference type="InterPro" id="IPR015424">
    <property type="entry name" value="PyrdxlP-dep_Trfase"/>
</dbReference>
<evidence type="ECO:0000313" key="6">
    <source>
        <dbReference type="Proteomes" id="UP001489004"/>
    </source>
</evidence>
<dbReference type="InterPro" id="IPR049704">
    <property type="entry name" value="Aminotrans_3_PPA_site"/>
</dbReference>
<dbReference type="GO" id="GO:0030170">
    <property type="term" value="F:pyridoxal phosphate binding"/>
    <property type="evidence" value="ECO:0007669"/>
    <property type="project" value="InterPro"/>
</dbReference>
<dbReference type="PROSITE" id="PS00600">
    <property type="entry name" value="AA_TRANSFER_CLASS_3"/>
    <property type="match status" value="1"/>
</dbReference>
<dbReference type="SUPFAM" id="SSF53383">
    <property type="entry name" value="PLP-dependent transferases"/>
    <property type="match status" value="1"/>
</dbReference>
<evidence type="ECO:0008006" key="7">
    <source>
        <dbReference type="Google" id="ProtNLM"/>
    </source>
</evidence>
<dbReference type="Gene3D" id="3.90.1150.10">
    <property type="entry name" value="Aspartate Aminotransferase, domain 1"/>
    <property type="match status" value="1"/>
</dbReference>
<name>A0AAW1QQ59_9CHLO</name>
<dbReference type="PANTHER" id="PTHR45688">
    <property type="match status" value="1"/>
</dbReference>
<dbReference type="InterPro" id="IPR005814">
    <property type="entry name" value="Aminotrans_3"/>
</dbReference>
<accession>A0AAW1QQ59</accession>
<organism evidence="5 6">
    <name type="scientific">[Myrmecia] bisecta</name>
    <dbReference type="NCBI Taxonomy" id="41462"/>
    <lineage>
        <taxon>Eukaryota</taxon>
        <taxon>Viridiplantae</taxon>
        <taxon>Chlorophyta</taxon>
        <taxon>core chlorophytes</taxon>
        <taxon>Trebouxiophyceae</taxon>
        <taxon>Trebouxiales</taxon>
        <taxon>Trebouxiaceae</taxon>
        <taxon>Myrmecia</taxon>
    </lineage>
</organism>
<dbReference type="InterPro" id="IPR015421">
    <property type="entry name" value="PyrdxlP-dep_Trfase_major"/>
</dbReference>
<evidence type="ECO:0000256" key="3">
    <source>
        <dbReference type="RuleBase" id="RU003560"/>
    </source>
</evidence>
<comment type="similarity">
    <text evidence="1 3">Belongs to the class-III pyridoxal-phosphate-dependent aminotransferase family.</text>
</comment>
<dbReference type="GO" id="GO:0005739">
    <property type="term" value="C:mitochondrion"/>
    <property type="evidence" value="ECO:0007669"/>
    <property type="project" value="TreeGrafter"/>
</dbReference>
<proteinExistence type="inferred from homology"/>
<dbReference type="GO" id="GO:0008483">
    <property type="term" value="F:transaminase activity"/>
    <property type="evidence" value="ECO:0007669"/>
    <property type="project" value="InterPro"/>
</dbReference>
<feature type="region of interest" description="Disordered" evidence="4">
    <location>
        <begin position="1"/>
        <end position="28"/>
    </location>
</feature>
<evidence type="ECO:0000256" key="2">
    <source>
        <dbReference type="ARBA" id="ARBA00022898"/>
    </source>
</evidence>
<dbReference type="Pfam" id="PF00202">
    <property type="entry name" value="Aminotran_3"/>
    <property type="match status" value="1"/>
</dbReference>
<keyword evidence="2 3" id="KW-0663">Pyridoxal phosphate</keyword>
<gene>
    <name evidence="5" type="ORF">WJX72_004290</name>
</gene>